<gene>
    <name evidence="1" type="ORF">TIFTF001_014319</name>
</gene>
<keyword evidence="2" id="KW-1185">Reference proteome</keyword>
<evidence type="ECO:0000313" key="1">
    <source>
        <dbReference type="EMBL" id="GMN45120.1"/>
    </source>
</evidence>
<dbReference type="AlphaFoldDB" id="A0AA88A536"/>
<name>A0AA88A536_FICCA</name>
<reference evidence="1" key="1">
    <citation type="submission" date="2023-07" db="EMBL/GenBank/DDBJ databases">
        <title>draft genome sequence of fig (Ficus carica).</title>
        <authorList>
            <person name="Takahashi T."/>
            <person name="Nishimura K."/>
        </authorList>
    </citation>
    <scope>NUCLEOTIDE SEQUENCE</scope>
</reference>
<proteinExistence type="predicted"/>
<sequence length="81" mass="8921">MGVKYEAVKGYDENGGEDGGVIMADPMAMKMVGQGRDGHDLELGLQITAKQERHPLPQQQQRQQNRLVSLDVFRGLTVAVL</sequence>
<dbReference type="EMBL" id="BTGU01000019">
    <property type="protein sequence ID" value="GMN45120.1"/>
    <property type="molecule type" value="Genomic_DNA"/>
</dbReference>
<dbReference type="Gramene" id="FCD_00037019-RA">
    <property type="protein sequence ID" value="FCD_00037019-RA:cds"/>
    <property type="gene ID" value="FCD_00037019"/>
</dbReference>
<comment type="caution">
    <text evidence="1">The sequence shown here is derived from an EMBL/GenBank/DDBJ whole genome shotgun (WGS) entry which is preliminary data.</text>
</comment>
<dbReference type="Proteomes" id="UP001187192">
    <property type="component" value="Unassembled WGS sequence"/>
</dbReference>
<evidence type="ECO:0000313" key="2">
    <source>
        <dbReference type="Proteomes" id="UP001187192"/>
    </source>
</evidence>
<accession>A0AA88A536</accession>
<protein>
    <submittedName>
        <fullName evidence="1">Uncharacterized protein</fullName>
    </submittedName>
</protein>
<organism evidence="1 2">
    <name type="scientific">Ficus carica</name>
    <name type="common">Common fig</name>
    <dbReference type="NCBI Taxonomy" id="3494"/>
    <lineage>
        <taxon>Eukaryota</taxon>
        <taxon>Viridiplantae</taxon>
        <taxon>Streptophyta</taxon>
        <taxon>Embryophyta</taxon>
        <taxon>Tracheophyta</taxon>
        <taxon>Spermatophyta</taxon>
        <taxon>Magnoliopsida</taxon>
        <taxon>eudicotyledons</taxon>
        <taxon>Gunneridae</taxon>
        <taxon>Pentapetalae</taxon>
        <taxon>rosids</taxon>
        <taxon>fabids</taxon>
        <taxon>Rosales</taxon>
        <taxon>Moraceae</taxon>
        <taxon>Ficeae</taxon>
        <taxon>Ficus</taxon>
    </lineage>
</organism>